<dbReference type="EMBL" id="SPPV01000006">
    <property type="protein sequence ID" value="TFU51499.1"/>
    <property type="molecule type" value="Genomic_DNA"/>
</dbReference>
<proteinExistence type="predicted"/>
<sequence>MEKEIQKRSIINVLRNMDVGDEEVFPITQKTSVVFTLNQRLYKEKGEGMSWTTKSYVQDGIFKVTRTT</sequence>
<reference evidence="1 3" key="1">
    <citation type="submission" date="2019-03" db="EMBL/GenBank/DDBJ databases">
        <title>Diversity of the mouse oral microbiome.</title>
        <authorList>
            <person name="Joseph S."/>
            <person name="Aduse-Opoku J."/>
            <person name="Curtis M."/>
            <person name="Wade W."/>
            <person name="Hashim A."/>
        </authorList>
    </citation>
    <scope>NUCLEOTIDE SEQUENCE [LARGE SCALE GENOMIC DNA]</scope>
    <source>
        <strain evidence="1 3">P2318</strain>
    </source>
</reference>
<dbReference type="OrthoDB" id="1038195at2"/>
<evidence type="ECO:0000313" key="4">
    <source>
        <dbReference type="Proteomes" id="UP000305751"/>
    </source>
</evidence>
<evidence type="ECO:0000313" key="2">
    <source>
        <dbReference type="EMBL" id="TGY07446.1"/>
    </source>
</evidence>
<protein>
    <submittedName>
        <fullName evidence="2">Uncharacterized protein</fullName>
    </submittedName>
</protein>
<name>A0A4S2B0G6_9BACE</name>
<dbReference type="GeneID" id="93048529"/>
<dbReference type="RefSeq" id="WP_024987876.1">
    <property type="nucleotide sequence ID" value="NZ_CABIXU010000016.1"/>
</dbReference>
<dbReference type="AlphaFoldDB" id="A0A4S2B0G6"/>
<gene>
    <name evidence="1" type="ORF">E4T97_04400</name>
    <name evidence="2" type="ORF">E5356_03860</name>
</gene>
<dbReference type="EMBL" id="SRZA01000006">
    <property type="protein sequence ID" value="TGY07446.1"/>
    <property type="molecule type" value="Genomic_DNA"/>
</dbReference>
<organism evidence="2 4">
    <name type="scientific">Bacteroides acidifaciens</name>
    <dbReference type="NCBI Taxonomy" id="85831"/>
    <lineage>
        <taxon>Bacteria</taxon>
        <taxon>Pseudomonadati</taxon>
        <taxon>Bacteroidota</taxon>
        <taxon>Bacteroidia</taxon>
        <taxon>Bacteroidales</taxon>
        <taxon>Bacteroidaceae</taxon>
        <taxon>Bacteroides</taxon>
    </lineage>
</organism>
<evidence type="ECO:0000313" key="1">
    <source>
        <dbReference type="EMBL" id="TFU51499.1"/>
    </source>
</evidence>
<reference evidence="2 4" key="2">
    <citation type="submission" date="2019-04" db="EMBL/GenBank/DDBJ databases">
        <title>Microbes associate with the intestines of laboratory mice.</title>
        <authorList>
            <person name="Navarre W."/>
            <person name="Wong E."/>
            <person name="Huang K."/>
            <person name="Tropini C."/>
            <person name="Ng K."/>
            <person name="Yu B."/>
        </authorList>
    </citation>
    <scope>NUCLEOTIDE SEQUENCE [LARGE SCALE GENOMIC DNA]</scope>
    <source>
        <strain evidence="2 4">NM70_E10</strain>
    </source>
</reference>
<comment type="caution">
    <text evidence="2">The sequence shown here is derived from an EMBL/GenBank/DDBJ whole genome shotgun (WGS) entry which is preliminary data.</text>
</comment>
<dbReference type="Proteomes" id="UP000298073">
    <property type="component" value="Unassembled WGS sequence"/>
</dbReference>
<accession>A0A4S2B0G6</accession>
<dbReference type="Proteomes" id="UP000305751">
    <property type="component" value="Unassembled WGS sequence"/>
</dbReference>
<evidence type="ECO:0000313" key="3">
    <source>
        <dbReference type="Proteomes" id="UP000298073"/>
    </source>
</evidence>
<keyword evidence="4" id="KW-1185">Reference proteome</keyword>